<dbReference type="GO" id="GO:1901259">
    <property type="term" value="P:chloroplast rRNA processing"/>
    <property type="evidence" value="ECO:0007669"/>
    <property type="project" value="TreeGrafter"/>
</dbReference>
<proteinExistence type="predicted"/>
<accession>A0A453MQ59</accession>
<dbReference type="Proteomes" id="UP000015105">
    <property type="component" value="Chromosome 6D"/>
</dbReference>
<evidence type="ECO:0000259" key="3">
    <source>
        <dbReference type="PROSITE" id="PS50102"/>
    </source>
</evidence>
<dbReference type="InterPro" id="IPR000504">
    <property type="entry name" value="RRM_dom"/>
</dbReference>
<name>A0A453MQ59_AEGTS</name>
<dbReference type="STRING" id="200361.A0A453MQ59"/>
<sequence length="121" mass="14045">APLTDPTRVIHILRHREPRFRVLVRNLPLTVDSSQLEVLFSKYGKVSNAKVLYNKKTGRSRGFGFVTMSTAHAHLIDALDAFSGMLLDDHILDVIFDEEERPRCRRRPRQRLLPSWQIQIV</sequence>
<dbReference type="GO" id="GO:0009535">
    <property type="term" value="C:chloroplast thylakoid membrane"/>
    <property type="evidence" value="ECO:0007669"/>
    <property type="project" value="TreeGrafter"/>
</dbReference>
<dbReference type="SUPFAM" id="SSF54928">
    <property type="entry name" value="RNA-binding domain, RBD"/>
    <property type="match status" value="1"/>
</dbReference>
<keyword evidence="1 2" id="KW-0694">RNA-binding</keyword>
<protein>
    <recommendedName>
        <fullName evidence="3">RRM domain-containing protein</fullName>
    </recommendedName>
</protein>
<evidence type="ECO:0000313" key="4">
    <source>
        <dbReference type="EnsemblPlants" id="AET6Gv20028300.1"/>
    </source>
</evidence>
<reference evidence="5" key="1">
    <citation type="journal article" date="2014" name="Science">
        <title>Ancient hybridizations among the ancestral genomes of bread wheat.</title>
        <authorList>
            <consortium name="International Wheat Genome Sequencing Consortium,"/>
            <person name="Marcussen T."/>
            <person name="Sandve S.R."/>
            <person name="Heier L."/>
            <person name="Spannagl M."/>
            <person name="Pfeifer M."/>
            <person name="Jakobsen K.S."/>
            <person name="Wulff B.B."/>
            <person name="Steuernagel B."/>
            <person name="Mayer K.F."/>
            <person name="Olsen O.A."/>
        </authorList>
    </citation>
    <scope>NUCLEOTIDE SEQUENCE [LARGE SCALE GENOMIC DNA]</scope>
    <source>
        <strain evidence="5">cv. AL8/78</strain>
    </source>
</reference>
<dbReference type="Gene3D" id="3.30.70.330">
    <property type="match status" value="1"/>
</dbReference>
<dbReference type="GO" id="GO:0003729">
    <property type="term" value="F:mRNA binding"/>
    <property type="evidence" value="ECO:0007669"/>
    <property type="project" value="TreeGrafter"/>
</dbReference>
<dbReference type="InterPro" id="IPR012677">
    <property type="entry name" value="Nucleotide-bd_a/b_plait_sf"/>
</dbReference>
<reference evidence="5" key="2">
    <citation type="journal article" date="2017" name="Nat. Plants">
        <title>The Aegilops tauschii genome reveals multiple impacts of transposons.</title>
        <authorList>
            <person name="Zhao G."/>
            <person name="Zou C."/>
            <person name="Li K."/>
            <person name="Wang K."/>
            <person name="Li T."/>
            <person name="Gao L."/>
            <person name="Zhang X."/>
            <person name="Wang H."/>
            <person name="Yang Z."/>
            <person name="Liu X."/>
            <person name="Jiang W."/>
            <person name="Mao L."/>
            <person name="Kong X."/>
            <person name="Jiao Y."/>
            <person name="Jia J."/>
        </authorList>
    </citation>
    <scope>NUCLEOTIDE SEQUENCE [LARGE SCALE GENOMIC DNA]</scope>
    <source>
        <strain evidence="5">cv. AL8/78</strain>
    </source>
</reference>
<dbReference type="Gramene" id="AET6Gv20028300.1">
    <property type="protein sequence ID" value="AET6Gv20028300.1"/>
    <property type="gene ID" value="AET6Gv20028300"/>
</dbReference>
<dbReference type="AlphaFoldDB" id="A0A453MQ59"/>
<evidence type="ECO:0000256" key="1">
    <source>
        <dbReference type="ARBA" id="ARBA00022884"/>
    </source>
</evidence>
<dbReference type="InterPro" id="IPR035979">
    <property type="entry name" value="RBD_domain_sf"/>
</dbReference>
<evidence type="ECO:0000313" key="5">
    <source>
        <dbReference type="Proteomes" id="UP000015105"/>
    </source>
</evidence>
<dbReference type="Pfam" id="PF00076">
    <property type="entry name" value="RRM_1"/>
    <property type="match status" value="1"/>
</dbReference>
<keyword evidence="5" id="KW-1185">Reference proteome</keyword>
<evidence type="ECO:0000256" key="2">
    <source>
        <dbReference type="PROSITE-ProRule" id="PRU00176"/>
    </source>
</evidence>
<reference evidence="4" key="3">
    <citation type="journal article" date="2017" name="Nature">
        <title>Genome sequence of the progenitor of the wheat D genome Aegilops tauschii.</title>
        <authorList>
            <person name="Luo M.C."/>
            <person name="Gu Y.Q."/>
            <person name="Puiu D."/>
            <person name="Wang H."/>
            <person name="Twardziok S.O."/>
            <person name="Deal K.R."/>
            <person name="Huo N."/>
            <person name="Zhu T."/>
            <person name="Wang L."/>
            <person name="Wang Y."/>
            <person name="McGuire P.E."/>
            <person name="Liu S."/>
            <person name="Long H."/>
            <person name="Ramasamy R.K."/>
            <person name="Rodriguez J.C."/>
            <person name="Van S.L."/>
            <person name="Yuan L."/>
            <person name="Wang Z."/>
            <person name="Xia Z."/>
            <person name="Xiao L."/>
            <person name="Anderson O.D."/>
            <person name="Ouyang S."/>
            <person name="Liang Y."/>
            <person name="Zimin A.V."/>
            <person name="Pertea G."/>
            <person name="Qi P."/>
            <person name="Bennetzen J.L."/>
            <person name="Dai X."/>
            <person name="Dawson M.W."/>
            <person name="Muller H.G."/>
            <person name="Kugler K."/>
            <person name="Rivarola-Duarte L."/>
            <person name="Spannagl M."/>
            <person name="Mayer K.F.X."/>
            <person name="Lu F.H."/>
            <person name="Bevan M.W."/>
            <person name="Leroy P."/>
            <person name="Li P."/>
            <person name="You F.M."/>
            <person name="Sun Q."/>
            <person name="Liu Z."/>
            <person name="Lyons E."/>
            <person name="Wicker T."/>
            <person name="Salzberg S.L."/>
            <person name="Devos K.M."/>
            <person name="Dvorak J."/>
        </authorList>
    </citation>
    <scope>NUCLEOTIDE SEQUENCE [LARGE SCALE GENOMIC DNA]</scope>
    <source>
        <strain evidence="4">cv. AL8/78</strain>
    </source>
</reference>
<dbReference type="PROSITE" id="PS50102">
    <property type="entry name" value="RRM"/>
    <property type="match status" value="1"/>
</dbReference>
<dbReference type="PANTHER" id="PTHR48025:SF9">
    <property type="entry name" value="OS02G0815200 PROTEIN"/>
    <property type="match status" value="1"/>
</dbReference>
<organism evidence="4 5">
    <name type="scientific">Aegilops tauschii subsp. strangulata</name>
    <name type="common">Goatgrass</name>
    <dbReference type="NCBI Taxonomy" id="200361"/>
    <lineage>
        <taxon>Eukaryota</taxon>
        <taxon>Viridiplantae</taxon>
        <taxon>Streptophyta</taxon>
        <taxon>Embryophyta</taxon>
        <taxon>Tracheophyta</taxon>
        <taxon>Spermatophyta</taxon>
        <taxon>Magnoliopsida</taxon>
        <taxon>Liliopsida</taxon>
        <taxon>Poales</taxon>
        <taxon>Poaceae</taxon>
        <taxon>BOP clade</taxon>
        <taxon>Pooideae</taxon>
        <taxon>Triticodae</taxon>
        <taxon>Triticeae</taxon>
        <taxon>Triticinae</taxon>
        <taxon>Aegilops</taxon>
    </lineage>
</organism>
<feature type="domain" description="RRM" evidence="3">
    <location>
        <begin position="20"/>
        <end position="99"/>
    </location>
</feature>
<dbReference type="InterPro" id="IPR050502">
    <property type="entry name" value="Euk_RNA-bind_prot"/>
</dbReference>
<dbReference type="PANTHER" id="PTHR48025">
    <property type="entry name" value="OS02G0815200 PROTEIN"/>
    <property type="match status" value="1"/>
</dbReference>
<dbReference type="SMART" id="SM00360">
    <property type="entry name" value="RRM"/>
    <property type="match status" value="1"/>
</dbReference>
<dbReference type="EnsemblPlants" id="AET6Gv20028300.1">
    <property type="protein sequence ID" value="AET6Gv20028300.1"/>
    <property type="gene ID" value="AET6Gv20028300"/>
</dbReference>
<reference evidence="4" key="5">
    <citation type="journal article" date="2021" name="G3 (Bethesda)">
        <title>Aegilops tauschii genome assembly Aet v5.0 features greater sequence contiguity and improved annotation.</title>
        <authorList>
            <person name="Wang L."/>
            <person name="Zhu T."/>
            <person name="Rodriguez J.C."/>
            <person name="Deal K.R."/>
            <person name="Dubcovsky J."/>
            <person name="McGuire P.E."/>
            <person name="Lux T."/>
            <person name="Spannagl M."/>
            <person name="Mayer K.F.X."/>
            <person name="Baldrich P."/>
            <person name="Meyers B.C."/>
            <person name="Huo N."/>
            <person name="Gu Y.Q."/>
            <person name="Zhou H."/>
            <person name="Devos K.M."/>
            <person name="Bennetzen J.L."/>
            <person name="Unver T."/>
            <person name="Budak H."/>
            <person name="Gulick P.J."/>
            <person name="Galiba G."/>
            <person name="Kalapos B."/>
            <person name="Nelson D.R."/>
            <person name="Li P."/>
            <person name="You F.M."/>
            <person name="Luo M.C."/>
            <person name="Dvorak J."/>
        </authorList>
    </citation>
    <scope>NUCLEOTIDE SEQUENCE [LARGE SCALE GENOMIC DNA]</scope>
    <source>
        <strain evidence="4">cv. AL8/78</strain>
    </source>
</reference>
<reference evidence="4" key="4">
    <citation type="submission" date="2019-03" db="UniProtKB">
        <authorList>
            <consortium name="EnsemblPlants"/>
        </authorList>
    </citation>
    <scope>IDENTIFICATION</scope>
</reference>